<reference evidence="2" key="1">
    <citation type="journal article" date="2020" name="Nat. Commun.">
        <title>Genome sequence of the cluster root forming white lupin.</title>
        <authorList>
            <person name="Hufnagel B."/>
            <person name="Marques A."/>
            <person name="Soriano A."/>
            <person name="Marques L."/>
            <person name="Divol F."/>
            <person name="Doumas P."/>
            <person name="Sallet E."/>
            <person name="Mancinotti D."/>
            <person name="Carrere S."/>
            <person name="Marande W."/>
            <person name="Arribat S."/>
            <person name="Keller J."/>
            <person name="Huneau C."/>
            <person name="Blein T."/>
            <person name="Aime D."/>
            <person name="Laguerre M."/>
            <person name="Taylor J."/>
            <person name="Schubert V."/>
            <person name="Nelson M."/>
            <person name="Geu-Flores F."/>
            <person name="Crespi M."/>
            <person name="Gallardo-Guerrero K."/>
            <person name="Delaux P.-M."/>
            <person name="Salse J."/>
            <person name="Berges H."/>
            <person name="Guyot R."/>
            <person name="Gouzy J."/>
            <person name="Peret B."/>
        </authorList>
    </citation>
    <scope>NUCLEOTIDE SEQUENCE [LARGE SCALE GENOMIC DNA]</scope>
    <source>
        <strain evidence="2">cv. Amiga</strain>
    </source>
</reference>
<keyword evidence="2" id="KW-1185">Reference proteome</keyword>
<dbReference type="AlphaFoldDB" id="A0A6A4N8G1"/>
<dbReference type="GO" id="GO:0005634">
    <property type="term" value="C:nucleus"/>
    <property type="evidence" value="ECO:0007669"/>
    <property type="project" value="TreeGrafter"/>
</dbReference>
<dbReference type="InterPro" id="IPR008889">
    <property type="entry name" value="VQ"/>
</dbReference>
<dbReference type="Pfam" id="PF05678">
    <property type="entry name" value="VQ"/>
    <property type="match status" value="1"/>
</dbReference>
<dbReference type="InterPro" id="IPR039607">
    <property type="entry name" value="VQ_8/17/18/20/21/25"/>
</dbReference>
<evidence type="ECO:0000313" key="2">
    <source>
        <dbReference type="Proteomes" id="UP000447434"/>
    </source>
</evidence>
<gene>
    <name evidence="1" type="ORF">Lalb_Chr23g0271401</name>
</gene>
<dbReference type="PANTHER" id="PTHR33143:SF6">
    <property type="entry name" value="OS08G0102900 PROTEIN"/>
    <property type="match status" value="1"/>
</dbReference>
<protein>
    <submittedName>
        <fullName evidence="1">Uncharacterized protein</fullName>
    </submittedName>
</protein>
<comment type="caution">
    <text evidence="1">The sequence shown here is derived from an EMBL/GenBank/DDBJ whole genome shotgun (WGS) entry which is preliminary data.</text>
</comment>
<proteinExistence type="predicted"/>
<dbReference type="PANTHER" id="PTHR33143">
    <property type="entry name" value="F16F4.1 PROTEIN-RELATED"/>
    <property type="match status" value="1"/>
</dbReference>
<name>A0A6A4N8G1_LUPAL</name>
<dbReference type="OrthoDB" id="695631at2759"/>
<sequence length="192" mass="21100">MDFQDIPKGRSPRRKLQGSLPTPLRVKKDSNKIKKSRSAPAPRLSMPQPPQREPIIIYTVSPKVIHTTPGDFMNLVQRLTGSSSSSSSLSLSSTTLVPSPVARYTTIEKARSPMVKKQVQPFGDDVSHVGGLQMVNQRILYPGQASLSPISSSLFSSSSLDPSMFSFIHELNPSNFVSPHTPSTDLFNYFVD</sequence>
<accession>A0A6A4N8G1</accession>
<organism evidence="1 2">
    <name type="scientific">Lupinus albus</name>
    <name type="common">White lupine</name>
    <name type="synonym">Lupinus termis</name>
    <dbReference type="NCBI Taxonomy" id="3870"/>
    <lineage>
        <taxon>Eukaryota</taxon>
        <taxon>Viridiplantae</taxon>
        <taxon>Streptophyta</taxon>
        <taxon>Embryophyta</taxon>
        <taxon>Tracheophyta</taxon>
        <taxon>Spermatophyta</taxon>
        <taxon>Magnoliopsida</taxon>
        <taxon>eudicotyledons</taxon>
        <taxon>Gunneridae</taxon>
        <taxon>Pentapetalae</taxon>
        <taxon>rosids</taxon>
        <taxon>fabids</taxon>
        <taxon>Fabales</taxon>
        <taxon>Fabaceae</taxon>
        <taxon>Papilionoideae</taxon>
        <taxon>50 kb inversion clade</taxon>
        <taxon>genistoids sensu lato</taxon>
        <taxon>core genistoids</taxon>
        <taxon>Genisteae</taxon>
        <taxon>Lupinus</taxon>
    </lineage>
</organism>
<dbReference type="EMBL" id="WOCE01000023">
    <property type="protein sequence ID" value="KAE9587225.1"/>
    <property type="molecule type" value="Genomic_DNA"/>
</dbReference>
<evidence type="ECO:0000313" key="1">
    <source>
        <dbReference type="EMBL" id="KAE9587225.1"/>
    </source>
</evidence>
<dbReference type="Proteomes" id="UP000447434">
    <property type="component" value="Chromosome 23"/>
</dbReference>